<keyword evidence="3" id="KW-1185">Reference proteome</keyword>
<dbReference type="PANTHER" id="PTHR40086:SF1">
    <property type="entry name" value="CELL CYCLE REGULATOR CCRZ"/>
    <property type="match status" value="1"/>
</dbReference>
<keyword evidence="2" id="KW-0808">Transferase</keyword>
<organism evidence="2 4">
    <name type="scientific">Clostridium formicaceticum</name>
    <dbReference type="NCBI Taxonomy" id="1497"/>
    <lineage>
        <taxon>Bacteria</taxon>
        <taxon>Bacillati</taxon>
        <taxon>Bacillota</taxon>
        <taxon>Clostridia</taxon>
        <taxon>Eubacteriales</taxon>
        <taxon>Clostridiaceae</taxon>
        <taxon>Clostridium</taxon>
    </lineage>
</organism>
<dbReference type="Proteomes" id="UP000177894">
    <property type="component" value="Chromosome"/>
</dbReference>
<gene>
    <name evidence="1" type="ORF">BJL90_00735</name>
    <name evidence="2" type="ORF">CLFO_33780</name>
</gene>
<dbReference type="KEGG" id="cfm:BJL90_00735"/>
<reference evidence="2 4" key="2">
    <citation type="submission" date="2017-03" db="EMBL/GenBank/DDBJ databases">
        <title>Complete sequence of Clostridium formicaceticum DSM 92.</title>
        <authorList>
            <person name="Poehlein A."/>
            <person name="Karl M."/>
            <person name="Bengelsdorf F.R."/>
            <person name="Duerre P."/>
            <person name="Daniel R."/>
        </authorList>
    </citation>
    <scope>NUCLEOTIDE SEQUENCE [LARGE SCALE GENOMIC DNA]</scope>
    <source>
        <strain evidence="2 4">DSM 92</strain>
    </source>
</reference>
<dbReference type="CDD" id="cd05151">
    <property type="entry name" value="ChoK-like"/>
    <property type="match status" value="1"/>
</dbReference>
<accession>A0AAC9RNX2</accession>
<keyword evidence="2" id="KW-0418">Kinase</keyword>
<dbReference type="SUPFAM" id="SSF56112">
    <property type="entry name" value="Protein kinase-like (PK-like)"/>
    <property type="match status" value="1"/>
</dbReference>
<dbReference type="PANTHER" id="PTHR40086">
    <property type="entry name" value="PHOSPHOTRANSFERASE YTMP-RELATED"/>
    <property type="match status" value="1"/>
</dbReference>
<evidence type="ECO:0000313" key="4">
    <source>
        <dbReference type="Proteomes" id="UP000192478"/>
    </source>
</evidence>
<evidence type="ECO:0000313" key="1">
    <source>
        <dbReference type="EMBL" id="AOY74608.1"/>
    </source>
</evidence>
<dbReference type="EMBL" id="CP017603">
    <property type="protein sequence ID" value="AOY74608.1"/>
    <property type="molecule type" value="Genomic_DNA"/>
</dbReference>
<reference evidence="1 3" key="1">
    <citation type="submission" date="2016-10" db="EMBL/GenBank/DDBJ databases">
        <title>Complete Genome Sequence of Acetogen Clostridium formicoaceticum ATCC 27076.</title>
        <authorList>
            <person name="Bao T."/>
            <person name="Cheng C."/>
            <person name="Zhao J."/>
            <person name="Yang S.-T."/>
            <person name="Wang J."/>
            <person name="Wang M."/>
        </authorList>
    </citation>
    <scope>NUCLEOTIDE SEQUENCE [LARGE SCALE GENOMIC DNA]</scope>
    <source>
        <strain evidence="1 3">ATCC 27076</strain>
    </source>
</reference>
<sequence>MKMEEIVQKKLRLVFNDDSIIFDKSRFAGGLTNYNYIMNIKGKEYVIRQPGGMTNQMIDRKIEKVNNNIASELGLNSQCIYFDEISGVKISAYIKNSKNIALADPHCPVNLRAVSNLMKKTHTSPKHFPNFFDFETELNKYEEIVKEMNGDFFFDYFTLKNQLLDFLEENIKNVISVPCHNDTVPENFILDDSGRTYLIDWEYSGMNDPSWDVAAYILESRLTEESIGYLVLDYYGQLPTPEEVLKIKCYMLAQDLLWTVWALIRHYNGDDFLDYCYMRYERFRRNIKAITISLDYSIADMVKN</sequence>
<evidence type="ECO:0000313" key="3">
    <source>
        <dbReference type="Proteomes" id="UP000177894"/>
    </source>
</evidence>
<dbReference type="RefSeq" id="WP_070963431.1">
    <property type="nucleotide sequence ID" value="NZ_CP017603.1"/>
</dbReference>
<dbReference type="InterPro" id="IPR011009">
    <property type="entry name" value="Kinase-like_dom_sf"/>
</dbReference>
<dbReference type="EMBL" id="CP020559">
    <property type="protein sequence ID" value="ARE88972.1"/>
    <property type="molecule type" value="Genomic_DNA"/>
</dbReference>
<dbReference type="Gene3D" id="3.30.200.20">
    <property type="entry name" value="Phosphorylase Kinase, domain 1"/>
    <property type="match status" value="1"/>
</dbReference>
<dbReference type="Gene3D" id="3.90.1200.10">
    <property type="match status" value="1"/>
</dbReference>
<dbReference type="AlphaFoldDB" id="A0AAC9RNX2"/>
<protein>
    <submittedName>
        <fullName evidence="1">Choline kinase</fullName>
    </submittedName>
    <submittedName>
        <fullName evidence="2">Choline/ethanolamine kinase</fullName>
    </submittedName>
</protein>
<dbReference type="InterPro" id="IPR052077">
    <property type="entry name" value="CcrZ_PhaseVar_Mediator"/>
</dbReference>
<dbReference type="Proteomes" id="UP000192478">
    <property type="component" value="Chromosome"/>
</dbReference>
<proteinExistence type="predicted"/>
<dbReference type="GO" id="GO:0016301">
    <property type="term" value="F:kinase activity"/>
    <property type="evidence" value="ECO:0007669"/>
    <property type="project" value="UniProtKB-KW"/>
</dbReference>
<evidence type="ECO:0000313" key="2">
    <source>
        <dbReference type="EMBL" id="ARE88972.1"/>
    </source>
</evidence>
<dbReference type="Pfam" id="PF01633">
    <property type="entry name" value="Choline_kinase"/>
    <property type="match status" value="1"/>
</dbReference>
<name>A0AAC9RNX2_9CLOT</name>